<comment type="caution">
    <text evidence="5">The sequence shown here is derived from an EMBL/GenBank/DDBJ whole genome shotgun (WGS) entry which is preliminary data.</text>
</comment>
<evidence type="ECO:0000256" key="3">
    <source>
        <dbReference type="SAM" id="MobiDB-lite"/>
    </source>
</evidence>
<evidence type="ECO:0000256" key="1">
    <source>
        <dbReference type="ARBA" id="ARBA00022614"/>
    </source>
</evidence>
<evidence type="ECO:0000313" key="6">
    <source>
        <dbReference type="Proteomes" id="UP000796880"/>
    </source>
</evidence>
<feature type="domain" description="C-JID" evidence="4">
    <location>
        <begin position="348"/>
        <end position="494"/>
    </location>
</feature>
<name>A0A8K0GS89_9ROSA</name>
<dbReference type="AlphaFoldDB" id="A0A8K0GS89"/>
<keyword evidence="6" id="KW-1185">Reference proteome</keyword>
<evidence type="ECO:0000256" key="2">
    <source>
        <dbReference type="ARBA" id="ARBA00022737"/>
    </source>
</evidence>
<feature type="compositionally biased region" description="Basic and acidic residues" evidence="3">
    <location>
        <begin position="732"/>
        <end position="743"/>
    </location>
</feature>
<sequence length="777" mass="90009">MSMAKTDITVRTEECQEGILCEVYHLYINDSKVQGHHVYLHVGRFIVSYLPKDLFDDKSWVGFSLYVVLKMRPSDLHKIYSDSETPPVLHIDMHSHGSSITHITTFTDLSILPHSRQIFLFNAPRVYFTEKLNQCWGVSTLFRTSIPDWEIQMCGIRVIYEQDLGDVVNMITECELNTSPDDEHQESRYQAYVDLVQNLLCQFESHEPNMRKAKMPIHSREFESPQTSNFLLSTQPMDKQVLSAYKKFCVPRDPIAVHSKKFLLDYSKQVIEESSRDSAEGLVHLQIMAETGLYENDEYLIKRWKDNLKVWLPFYVRHYSVIITLSIKGRNICLLKPFNPFNTYNLCFPRKEIIDWFEGYQFSNRRVAIALPPNLKSDENWRGIAVCVAFSVQEHPNAIFDDQDSEVSSFGLLCHLSTDQKCCLNPFSTFRITKDKFKWSCVGGFIWLTYIPSCLLIAELNDQSHYIEVDIYNECTGVTIQNLGAHLLFQQHVEEFRQSITQCMTSFFDNVDAISQFLADENEKPSHPCSTATSCEDGNSYMAAQQENLTEFNFLGKKDFDPDMVFNLCFPSESQEMFRHYNRGPAVTIQLPSELYCVGNCIGLALCAYFIYPNKHSSTIFNNFDLEIPHYLVCYLETERVSLESLHHYRITNDEFDNLDHGEFIWLSYIPRSWFSTHLDQSTLIETSFASNRPGLRVLKCGLRLLCQNDEEEIKQTINQCMRIKYENERSKQKYHDDHEVECSKSTSSADGHQQEGLVEGPNTLINLNNQGKNVLQ</sequence>
<evidence type="ECO:0000259" key="4">
    <source>
        <dbReference type="Pfam" id="PF20160"/>
    </source>
</evidence>
<dbReference type="EMBL" id="VOIH02000012">
    <property type="protein sequence ID" value="KAF3432385.1"/>
    <property type="molecule type" value="Genomic_DNA"/>
</dbReference>
<keyword evidence="2" id="KW-0677">Repeat</keyword>
<evidence type="ECO:0000313" key="5">
    <source>
        <dbReference type="EMBL" id="KAF3432385.1"/>
    </source>
</evidence>
<keyword evidence="1" id="KW-0433">Leucine-rich repeat</keyword>
<protein>
    <recommendedName>
        <fullName evidence="4">C-JID domain-containing protein</fullName>
    </recommendedName>
</protein>
<proteinExistence type="predicted"/>
<dbReference type="InterPro" id="IPR045344">
    <property type="entry name" value="C-JID"/>
</dbReference>
<reference evidence="5" key="1">
    <citation type="submission" date="2020-03" db="EMBL/GenBank/DDBJ databases">
        <title>A high-quality chromosome-level genome assembly of a woody plant with both climbing and erect habits, Rhamnella rubrinervis.</title>
        <authorList>
            <person name="Lu Z."/>
            <person name="Yang Y."/>
            <person name="Zhu X."/>
            <person name="Sun Y."/>
        </authorList>
    </citation>
    <scope>NUCLEOTIDE SEQUENCE</scope>
    <source>
        <strain evidence="5">BYM</strain>
        <tissue evidence="5">Leaf</tissue>
    </source>
</reference>
<organism evidence="5 6">
    <name type="scientific">Rhamnella rubrinervis</name>
    <dbReference type="NCBI Taxonomy" id="2594499"/>
    <lineage>
        <taxon>Eukaryota</taxon>
        <taxon>Viridiplantae</taxon>
        <taxon>Streptophyta</taxon>
        <taxon>Embryophyta</taxon>
        <taxon>Tracheophyta</taxon>
        <taxon>Spermatophyta</taxon>
        <taxon>Magnoliopsida</taxon>
        <taxon>eudicotyledons</taxon>
        <taxon>Gunneridae</taxon>
        <taxon>Pentapetalae</taxon>
        <taxon>rosids</taxon>
        <taxon>fabids</taxon>
        <taxon>Rosales</taxon>
        <taxon>Rhamnaceae</taxon>
        <taxon>rhamnoid group</taxon>
        <taxon>Rhamneae</taxon>
        <taxon>Rhamnella</taxon>
    </lineage>
</organism>
<gene>
    <name evidence="5" type="ORF">FNV43_RR27125</name>
</gene>
<dbReference type="Pfam" id="PF20160">
    <property type="entry name" value="C-JID"/>
    <property type="match status" value="1"/>
</dbReference>
<feature type="compositionally biased region" description="Polar residues" evidence="3">
    <location>
        <begin position="764"/>
        <end position="777"/>
    </location>
</feature>
<dbReference type="OrthoDB" id="1162234at2759"/>
<accession>A0A8K0GS89</accession>
<feature type="region of interest" description="Disordered" evidence="3">
    <location>
        <begin position="732"/>
        <end position="777"/>
    </location>
</feature>
<dbReference type="Proteomes" id="UP000796880">
    <property type="component" value="Unassembled WGS sequence"/>
</dbReference>